<protein>
    <submittedName>
        <fullName evidence="2">Uncharacterized protein</fullName>
    </submittedName>
</protein>
<sequence>MQQIQVRFQKSILKMLVLLMVFYCPQRKPKLNFQLISEILNSQSKGGTEIVFHSPKSVQFYLKILSPENFFHCYNCHFKVNPFYNAEIDRTIQRFCQNPILEASRACILKGVFLNY</sequence>
<feature type="chain" id="PRO_5035794507" evidence="1">
    <location>
        <begin position="28"/>
        <end position="116"/>
    </location>
</feature>
<reference evidence="2" key="1">
    <citation type="submission" date="2021-01" db="EMBL/GenBank/DDBJ databases">
        <authorList>
            <consortium name="Genoscope - CEA"/>
            <person name="William W."/>
        </authorList>
    </citation>
    <scope>NUCLEOTIDE SEQUENCE</scope>
</reference>
<keyword evidence="1" id="KW-0732">Signal</keyword>
<dbReference type="EMBL" id="CAJJDP010000324">
    <property type="protein sequence ID" value="CAD8215569.1"/>
    <property type="molecule type" value="Genomic_DNA"/>
</dbReference>
<accession>A0A8S1YNP4</accession>
<evidence type="ECO:0000256" key="1">
    <source>
        <dbReference type="SAM" id="SignalP"/>
    </source>
</evidence>
<comment type="caution">
    <text evidence="2">The sequence shown here is derived from an EMBL/GenBank/DDBJ whole genome shotgun (WGS) entry which is preliminary data.</text>
</comment>
<name>A0A8S1YNP4_PAROT</name>
<keyword evidence="3" id="KW-1185">Reference proteome</keyword>
<evidence type="ECO:0000313" key="3">
    <source>
        <dbReference type="Proteomes" id="UP000683925"/>
    </source>
</evidence>
<dbReference type="Proteomes" id="UP000683925">
    <property type="component" value="Unassembled WGS sequence"/>
</dbReference>
<feature type="signal peptide" evidence="1">
    <location>
        <begin position="1"/>
        <end position="27"/>
    </location>
</feature>
<proteinExistence type="predicted"/>
<gene>
    <name evidence="2" type="ORF">POCTA_138.1.T3200002</name>
</gene>
<organism evidence="2 3">
    <name type="scientific">Paramecium octaurelia</name>
    <dbReference type="NCBI Taxonomy" id="43137"/>
    <lineage>
        <taxon>Eukaryota</taxon>
        <taxon>Sar</taxon>
        <taxon>Alveolata</taxon>
        <taxon>Ciliophora</taxon>
        <taxon>Intramacronucleata</taxon>
        <taxon>Oligohymenophorea</taxon>
        <taxon>Peniculida</taxon>
        <taxon>Parameciidae</taxon>
        <taxon>Paramecium</taxon>
    </lineage>
</organism>
<evidence type="ECO:0000313" key="2">
    <source>
        <dbReference type="EMBL" id="CAD8215569.1"/>
    </source>
</evidence>
<dbReference type="AlphaFoldDB" id="A0A8S1YNP4"/>